<accession>A0A9P8Q037</accession>
<keyword evidence="2" id="KW-1185">Reference proteome</keyword>
<organism evidence="1 2">
    <name type="scientific">Wickerhamomyces pijperi</name>
    <name type="common">Yeast</name>
    <name type="synonym">Pichia pijperi</name>
    <dbReference type="NCBI Taxonomy" id="599730"/>
    <lineage>
        <taxon>Eukaryota</taxon>
        <taxon>Fungi</taxon>
        <taxon>Dikarya</taxon>
        <taxon>Ascomycota</taxon>
        <taxon>Saccharomycotina</taxon>
        <taxon>Saccharomycetes</taxon>
        <taxon>Phaffomycetales</taxon>
        <taxon>Wickerhamomycetaceae</taxon>
        <taxon>Wickerhamomyces</taxon>
    </lineage>
</organism>
<evidence type="ECO:0000313" key="1">
    <source>
        <dbReference type="EMBL" id="KAH3680685.1"/>
    </source>
</evidence>
<sequence>MVGCGVGFPESKGCSSILRPKPLAFGGGADCSEEVVCSGVGLDDCVPAFFAFNCANLSLALRLASSLFRSVDLSPIFGLLSSLVGWLVPLKGLLLPDIVLLCVANRELGNGLL</sequence>
<reference evidence="1" key="2">
    <citation type="submission" date="2021-01" db="EMBL/GenBank/DDBJ databases">
        <authorList>
            <person name="Schikora-Tamarit M.A."/>
        </authorList>
    </citation>
    <scope>NUCLEOTIDE SEQUENCE</scope>
    <source>
        <strain evidence="1">CBS2887</strain>
    </source>
</reference>
<evidence type="ECO:0000313" key="2">
    <source>
        <dbReference type="Proteomes" id="UP000774326"/>
    </source>
</evidence>
<dbReference type="AlphaFoldDB" id="A0A9P8Q037"/>
<gene>
    <name evidence="1" type="ORF">WICPIJ_008167</name>
</gene>
<dbReference type="EMBL" id="JAEUBG010004689">
    <property type="protein sequence ID" value="KAH3680685.1"/>
    <property type="molecule type" value="Genomic_DNA"/>
</dbReference>
<dbReference type="Proteomes" id="UP000774326">
    <property type="component" value="Unassembled WGS sequence"/>
</dbReference>
<protein>
    <submittedName>
        <fullName evidence="1">Uncharacterized protein</fullName>
    </submittedName>
</protein>
<reference evidence="1" key="1">
    <citation type="journal article" date="2021" name="Open Biol.">
        <title>Shared evolutionary footprints suggest mitochondrial oxidative damage underlies multiple complex I losses in fungi.</title>
        <authorList>
            <person name="Schikora-Tamarit M.A."/>
            <person name="Marcet-Houben M."/>
            <person name="Nosek J."/>
            <person name="Gabaldon T."/>
        </authorList>
    </citation>
    <scope>NUCLEOTIDE SEQUENCE</scope>
    <source>
        <strain evidence="1">CBS2887</strain>
    </source>
</reference>
<name>A0A9P8Q037_WICPI</name>
<comment type="caution">
    <text evidence="1">The sequence shown here is derived from an EMBL/GenBank/DDBJ whole genome shotgun (WGS) entry which is preliminary data.</text>
</comment>
<proteinExistence type="predicted"/>